<evidence type="ECO:0000256" key="7">
    <source>
        <dbReference type="SAM" id="MobiDB-lite"/>
    </source>
</evidence>
<dbReference type="Pfam" id="PF05739">
    <property type="entry name" value="SNARE"/>
    <property type="match status" value="1"/>
</dbReference>
<dbReference type="Ensembl" id="ENSGACT00000035721.1">
    <property type="protein sequence ID" value="ENSGACP00000047652.1"/>
    <property type="gene ID" value="ENSGACG00000011576.2"/>
</dbReference>
<reference evidence="9" key="2">
    <citation type="submission" date="2025-05" db="UniProtKB">
        <authorList>
            <consortium name="Ensembl"/>
        </authorList>
    </citation>
    <scope>IDENTIFICATION</scope>
</reference>
<evidence type="ECO:0000256" key="2">
    <source>
        <dbReference type="ARBA" id="ARBA00009063"/>
    </source>
</evidence>
<name>G3PCI0_GASAC</name>
<dbReference type="SUPFAM" id="SSF47661">
    <property type="entry name" value="t-snare proteins"/>
    <property type="match status" value="1"/>
</dbReference>
<dbReference type="OMA" id="QEAMFEY"/>
<dbReference type="InterPro" id="IPR000727">
    <property type="entry name" value="T_SNARE_dom"/>
</dbReference>
<dbReference type="SMART" id="SM00503">
    <property type="entry name" value="SynN"/>
    <property type="match status" value="1"/>
</dbReference>
<dbReference type="PANTHER" id="PTHR19957">
    <property type="entry name" value="SYNTAXIN"/>
    <property type="match status" value="1"/>
</dbReference>
<dbReference type="InterPro" id="IPR010989">
    <property type="entry name" value="SNARE"/>
</dbReference>
<dbReference type="SMART" id="SM00397">
    <property type="entry name" value="t_SNARE"/>
    <property type="match status" value="1"/>
</dbReference>
<dbReference type="GO" id="GO:0031201">
    <property type="term" value="C:SNARE complex"/>
    <property type="evidence" value="ECO:0007669"/>
    <property type="project" value="TreeGrafter"/>
</dbReference>
<evidence type="ECO:0000256" key="4">
    <source>
        <dbReference type="ARBA" id="ARBA00023054"/>
    </source>
</evidence>
<proteinExistence type="inferred from homology"/>
<dbReference type="GO" id="GO:0048278">
    <property type="term" value="P:vesicle docking"/>
    <property type="evidence" value="ECO:0007669"/>
    <property type="project" value="TreeGrafter"/>
</dbReference>
<dbReference type="OrthoDB" id="10255013at2759"/>
<dbReference type="Ensembl" id="ENSGACT00000086685.1">
    <property type="protein sequence ID" value="ENSGACP00000066298.1"/>
    <property type="gene ID" value="ENSGACG00000011576.2"/>
</dbReference>
<feature type="compositionally biased region" description="Acidic residues" evidence="7">
    <location>
        <begin position="23"/>
        <end position="35"/>
    </location>
</feature>
<reference evidence="9 10" key="1">
    <citation type="journal article" date="2021" name="G3 (Bethesda)">
        <title>Improved contiguity of the threespine stickleback genome using long-read sequencing.</title>
        <authorList>
            <person name="Nath S."/>
            <person name="Shaw D.E."/>
            <person name="White M.A."/>
        </authorList>
    </citation>
    <scope>NUCLEOTIDE SEQUENCE [LARGE SCALE GENOMIC DNA]</scope>
    <source>
        <strain evidence="9 10">Lake Benthic</strain>
    </source>
</reference>
<keyword evidence="5" id="KW-0472">Membrane</keyword>
<dbReference type="GO" id="GO:0048787">
    <property type="term" value="C:presynaptic active zone membrane"/>
    <property type="evidence" value="ECO:0007669"/>
    <property type="project" value="TreeGrafter"/>
</dbReference>
<protein>
    <submittedName>
        <fullName evidence="9">Syntaxin 11a</fullName>
    </submittedName>
</protein>
<dbReference type="CDD" id="cd00179">
    <property type="entry name" value="SynN"/>
    <property type="match status" value="1"/>
</dbReference>
<evidence type="ECO:0000256" key="1">
    <source>
        <dbReference type="ARBA" id="ARBA00004184"/>
    </source>
</evidence>
<comment type="subcellular location">
    <subcellularLocation>
        <location evidence="1">Endomembrane system</location>
        <topology evidence="1">Peripheral membrane protein</topology>
    </subcellularLocation>
</comment>
<dbReference type="eggNOG" id="KOG0810">
    <property type="taxonomic scope" value="Eukaryota"/>
</dbReference>
<dbReference type="GO" id="GO:0000149">
    <property type="term" value="F:SNARE binding"/>
    <property type="evidence" value="ECO:0007669"/>
    <property type="project" value="TreeGrafter"/>
</dbReference>
<dbReference type="Ensembl" id="ENSGACT00000051104.1">
    <property type="protein sequence ID" value="ENSGACP00000030390.1"/>
    <property type="gene ID" value="ENSGACG00000011576.2"/>
</dbReference>
<dbReference type="GeneTree" id="ENSGT01050000244948"/>
<evidence type="ECO:0000313" key="10">
    <source>
        <dbReference type="Proteomes" id="UP000007635"/>
    </source>
</evidence>
<comment type="similarity">
    <text evidence="2 6">Belongs to the syntaxin family.</text>
</comment>
<feature type="region of interest" description="Disordered" evidence="7">
    <location>
        <begin position="1"/>
        <end position="35"/>
    </location>
</feature>
<dbReference type="GO" id="GO:0031629">
    <property type="term" value="P:synaptic vesicle fusion to presynaptic active zone membrane"/>
    <property type="evidence" value="ECO:0007669"/>
    <property type="project" value="TreeGrafter"/>
</dbReference>
<dbReference type="GO" id="GO:0006886">
    <property type="term" value="P:intracellular protein transport"/>
    <property type="evidence" value="ECO:0007669"/>
    <property type="project" value="InterPro"/>
</dbReference>
<dbReference type="GO" id="GO:0008021">
    <property type="term" value="C:synaptic vesicle"/>
    <property type="evidence" value="ECO:0007669"/>
    <property type="project" value="TreeGrafter"/>
</dbReference>
<dbReference type="Gene3D" id="1.20.5.110">
    <property type="match status" value="1"/>
</dbReference>
<dbReference type="FunFam" id="1.20.5.110:FF:000022">
    <property type="entry name" value="Syntaxin 19"/>
    <property type="match status" value="1"/>
</dbReference>
<keyword evidence="3" id="KW-0813">Transport</keyword>
<evidence type="ECO:0000259" key="8">
    <source>
        <dbReference type="PROSITE" id="PS50192"/>
    </source>
</evidence>
<dbReference type="InterPro" id="IPR006012">
    <property type="entry name" value="Syntaxin/epimorphin_CS"/>
</dbReference>
<dbReference type="Proteomes" id="UP000007635">
    <property type="component" value="Chromosome XV"/>
</dbReference>
<dbReference type="STRING" id="69293.ENSGACP00000015304"/>
<dbReference type="PROSITE" id="PS00914">
    <property type="entry name" value="SYNTAXIN"/>
    <property type="match status" value="1"/>
</dbReference>
<sequence>MRDRMCELVTITSNPAEDRGLEENPDNTGEDEDEELSQQAIVFEGEDVMDNVYKEAQAMRKDMQLLKLDVKRLGKQNTRFLTSVRRFSSIKRDSNALGREIKARGDAIYARLEKIRKLSKEQEEEHGPASAVARMARSQCVSLTSAFHDAISEYNEAEMVQRENCKTRIQRQAEIMGKEVSREQIDEMIETGKWNVFSDNLLLEGRTARSALSEMETRHKELLELEGRIRDIHELFSQMAQLVEEQGCMLDNIEANVGATQDYVVKATAHIKKAVKYKKNNPCRKLFCCCFPCCK</sequence>
<feature type="domain" description="T-SNARE coiled-coil homology" evidence="8">
    <location>
        <begin position="212"/>
        <end position="274"/>
    </location>
</feature>
<dbReference type="GO" id="GO:0005484">
    <property type="term" value="F:SNAP receptor activity"/>
    <property type="evidence" value="ECO:0007669"/>
    <property type="project" value="InterPro"/>
</dbReference>
<evidence type="ECO:0000313" key="9">
    <source>
        <dbReference type="Ensembl" id="ENSGACP00000015304.1"/>
    </source>
</evidence>
<dbReference type="InterPro" id="IPR006011">
    <property type="entry name" value="Syntaxin_N"/>
</dbReference>
<dbReference type="Bgee" id="ENSGACG00000011576">
    <property type="expression patterns" value="Expressed in head kidney and 3 other cell types or tissues"/>
</dbReference>
<dbReference type="Pfam" id="PF00804">
    <property type="entry name" value="Syntaxin"/>
    <property type="match status" value="1"/>
</dbReference>
<accession>G3PCI0</accession>
<dbReference type="PROSITE" id="PS50192">
    <property type="entry name" value="T_SNARE"/>
    <property type="match status" value="1"/>
</dbReference>
<keyword evidence="10" id="KW-1185">Reference proteome</keyword>
<dbReference type="Ensembl" id="ENSGACT00000015333.2">
    <property type="protein sequence ID" value="ENSGACP00000015304.1"/>
    <property type="gene ID" value="ENSGACG00000011576.2"/>
</dbReference>
<keyword evidence="4" id="KW-0175">Coiled coil</keyword>
<dbReference type="Gene3D" id="1.20.58.70">
    <property type="match status" value="1"/>
</dbReference>
<dbReference type="InterPro" id="IPR045242">
    <property type="entry name" value="Syntaxin"/>
</dbReference>
<evidence type="ECO:0000256" key="3">
    <source>
        <dbReference type="ARBA" id="ARBA00022448"/>
    </source>
</evidence>
<dbReference type="PANTHER" id="PTHR19957:SF30">
    <property type="entry name" value="SYNTAXIN-11"/>
    <property type="match status" value="1"/>
</dbReference>
<organism evidence="9 10">
    <name type="scientific">Gasterosteus aculeatus aculeatus</name>
    <name type="common">three-spined stickleback</name>
    <dbReference type="NCBI Taxonomy" id="481459"/>
    <lineage>
        <taxon>Eukaryota</taxon>
        <taxon>Metazoa</taxon>
        <taxon>Chordata</taxon>
        <taxon>Craniata</taxon>
        <taxon>Vertebrata</taxon>
        <taxon>Euteleostomi</taxon>
        <taxon>Actinopterygii</taxon>
        <taxon>Neopterygii</taxon>
        <taxon>Teleostei</taxon>
        <taxon>Neoteleostei</taxon>
        <taxon>Acanthomorphata</taxon>
        <taxon>Eupercaria</taxon>
        <taxon>Perciformes</taxon>
        <taxon>Cottioidei</taxon>
        <taxon>Gasterosteales</taxon>
        <taxon>Gasterosteidae</taxon>
        <taxon>Gasterosteus</taxon>
    </lineage>
</organism>
<evidence type="ECO:0000256" key="6">
    <source>
        <dbReference type="RuleBase" id="RU003858"/>
    </source>
</evidence>
<dbReference type="Ensembl" id="ENSGACT00000070982.1">
    <property type="protein sequence ID" value="ENSGACP00000061004.1"/>
    <property type="gene ID" value="ENSGACG00000011576.2"/>
</dbReference>
<dbReference type="InParanoid" id="G3PCI0"/>
<dbReference type="Ensembl" id="ENSGACT00000050968.1">
    <property type="protein sequence ID" value="ENSGACP00000062220.1"/>
    <property type="gene ID" value="ENSGACG00000011576.2"/>
</dbReference>
<dbReference type="AlphaFoldDB" id="G3PCI0"/>
<evidence type="ECO:0000256" key="5">
    <source>
        <dbReference type="ARBA" id="ARBA00023136"/>
    </source>
</evidence>